<proteinExistence type="predicted"/>
<evidence type="ECO:0000313" key="2">
    <source>
        <dbReference type="Proteomes" id="UP000193577"/>
    </source>
</evidence>
<evidence type="ECO:0000313" key="1">
    <source>
        <dbReference type="EMBL" id="OSC35363.1"/>
    </source>
</evidence>
<accession>A0A7I7SBM6</accession>
<organism evidence="1 2">
    <name type="scientific">Mycolicibacillus koreensis</name>
    <dbReference type="NCBI Taxonomy" id="1069220"/>
    <lineage>
        <taxon>Bacteria</taxon>
        <taxon>Bacillati</taxon>
        <taxon>Actinomycetota</taxon>
        <taxon>Actinomycetes</taxon>
        <taxon>Mycobacteriales</taxon>
        <taxon>Mycobacteriaceae</taxon>
        <taxon>Mycolicibacillus</taxon>
    </lineage>
</organism>
<dbReference type="OrthoDB" id="4751411at2"/>
<dbReference type="EMBL" id="NCXO01000004">
    <property type="protein sequence ID" value="OSC35363.1"/>
    <property type="molecule type" value="Genomic_DNA"/>
</dbReference>
<dbReference type="Pfam" id="PF01476">
    <property type="entry name" value="LysM"/>
    <property type="match status" value="1"/>
</dbReference>
<dbReference type="RefSeq" id="WP_069392572.1">
    <property type="nucleotide sequence ID" value="NZ_AP022594.1"/>
</dbReference>
<comment type="caution">
    <text evidence="1">The sequence shown here is derived from an EMBL/GenBank/DDBJ whole genome shotgun (WGS) entry which is preliminary data.</text>
</comment>
<dbReference type="InterPro" id="IPR036779">
    <property type="entry name" value="LysM_dom_sf"/>
</dbReference>
<protein>
    <submittedName>
        <fullName evidence="1">Peptigoglycan-binding protein LysM</fullName>
    </submittedName>
</protein>
<gene>
    <name evidence="1" type="ORF">B8W67_02915</name>
</gene>
<sequence>MTVIDPQLPTPSARRAQPVQVGPAGQRRTCTARRRAPQPTRPGGRPVRYRGTGVLVSRAPHRRRGVTPVTTVMLALVAALITVWLGIVAQFGAAVTAGAPTSVPTELAVVRVQTGETLAQLARRVAPGSPAGPVVAAIRDLNDLDSTVVEAGQTLIAPVG</sequence>
<dbReference type="InterPro" id="IPR018392">
    <property type="entry name" value="LysM"/>
</dbReference>
<keyword evidence="2" id="KW-1185">Reference proteome</keyword>
<dbReference type="AlphaFoldDB" id="A0A7I7SBM6"/>
<reference evidence="1 2" key="1">
    <citation type="submission" date="2017-04" db="EMBL/GenBank/DDBJ databases">
        <title>The new phylogeny of genus Mycobacterium.</title>
        <authorList>
            <person name="Tortoli E."/>
            <person name="Trovato A."/>
            <person name="Cirillo D.M."/>
        </authorList>
    </citation>
    <scope>NUCLEOTIDE SEQUENCE [LARGE SCALE GENOMIC DNA]</scope>
    <source>
        <strain evidence="1 2">KCTC 19819</strain>
    </source>
</reference>
<dbReference type="SMART" id="SM00257">
    <property type="entry name" value="LysM"/>
    <property type="match status" value="1"/>
</dbReference>
<name>A0A7I7SBM6_9MYCO</name>
<dbReference type="Gene3D" id="3.10.350.10">
    <property type="entry name" value="LysM domain"/>
    <property type="match status" value="1"/>
</dbReference>
<dbReference type="Proteomes" id="UP000193577">
    <property type="component" value="Unassembled WGS sequence"/>
</dbReference>